<reference evidence="11 12" key="1">
    <citation type="submission" date="2018-12" db="EMBL/GenBank/DDBJ databases">
        <authorList>
            <person name="Criscuolo A."/>
        </authorList>
    </citation>
    <scope>NUCLEOTIDE SEQUENCE [LARGE SCALE GENOMIC DNA]</scope>
    <source>
        <strain evidence="11">ACIP1116281</strain>
    </source>
</reference>
<gene>
    <name evidence="9 11" type="primary">recF</name>
    <name evidence="11" type="ORF">DEVEQU_00525</name>
</gene>
<feature type="domain" description="AAA+ ATPase" evidence="10">
    <location>
        <begin position="26"/>
        <end position="368"/>
    </location>
</feature>
<dbReference type="GO" id="GO:0006302">
    <property type="term" value="P:double-strand break repair"/>
    <property type="evidence" value="ECO:0007669"/>
    <property type="project" value="TreeGrafter"/>
</dbReference>
<dbReference type="PROSITE" id="PS00617">
    <property type="entry name" value="RECF_1"/>
    <property type="match status" value="1"/>
</dbReference>
<keyword evidence="12" id="KW-1185">Reference proteome</keyword>
<dbReference type="GO" id="GO:0006260">
    <property type="term" value="P:DNA replication"/>
    <property type="evidence" value="ECO:0007669"/>
    <property type="project" value="UniProtKB-UniRule"/>
</dbReference>
<dbReference type="Gene3D" id="3.40.50.300">
    <property type="entry name" value="P-loop containing nucleotide triphosphate hydrolases"/>
    <property type="match status" value="1"/>
</dbReference>
<dbReference type="AlphaFoldDB" id="A0A447I7B3"/>
<evidence type="ECO:0000256" key="4">
    <source>
        <dbReference type="ARBA" id="ARBA00022490"/>
    </source>
</evidence>
<sequence length="372" mass="39837">MPMIRHISRLRLTAFRNYASAALDLDSRHVVLTGPNGSGKTNLLEAISVLSPGRGLRGASFETLQGLGTDLPWAVAATIETDAGPADIGTGALPDGGRRVRINGANARSIEAMSDYLRVLWLTPSMDGLFTGPAGDRRRFLDRLVTTLIPAHSAAVGDFDKAMRQRNKLLDEDADPRWLTAIEAQMAELGAAIHLNRTDSLHHLQGLIAESLEDGSFPAARLSLSPLLPEGEEPATSAALEALLMTRWQGLRGLDRAAGRTTLGPHRVDLDVVYAQKGVPAGLGSTGEQKALLIGLILAHARLVRLRTGIVPFLLLDEIAAHLDADRRRALFQALDGLETQCFLTGTDPVLFEALGERAQSIGVRDGRLAAA</sequence>
<dbReference type="InterPro" id="IPR003593">
    <property type="entry name" value="AAA+_ATPase"/>
</dbReference>
<dbReference type="InterPro" id="IPR003395">
    <property type="entry name" value="RecF/RecN/SMC_N"/>
</dbReference>
<keyword evidence="5 9" id="KW-0235">DNA replication</keyword>
<evidence type="ECO:0000256" key="1">
    <source>
        <dbReference type="ARBA" id="ARBA00004496"/>
    </source>
</evidence>
<evidence type="ECO:0000256" key="8">
    <source>
        <dbReference type="ARBA" id="ARBA00023125"/>
    </source>
</evidence>
<dbReference type="Pfam" id="PF02463">
    <property type="entry name" value="SMC_N"/>
    <property type="match status" value="1"/>
</dbReference>
<evidence type="ECO:0000313" key="12">
    <source>
        <dbReference type="Proteomes" id="UP000268844"/>
    </source>
</evidence>
<dbReference type="OrthoDB" id="9803889at2"/>
<keyword evidence="4 9" id="KW-0963">Cytoplasm</keyword>
<evidence type="ECO:0000256" key="2">
    <source>
        <dbReference type="ARBA" id="ARBA00008016"/>
    </source>
</evidence>
<accession>A0A447I7B3</accession>
<keyword evidence="9" id="KW-0227">DNA damage</keyword>
<dbReference type="GO" id="GO:0003697">
    <property type="term" value="F:single-stranded DNA binding"/>
    <property type="evidence" value="ECO:0007669"/>
    <property type="project" value="UniProtKB-UniRule"/>
</dbReference>
<comment type="subcellular location">
    <subcellularLocation>
        <location evidence="1 9">Cytoplasm</location>
    </subcellularLocation>
</comment>
<dbReference type="InterPro" id="IPR001238">
    <property type="entry name" value="DNA-binding_RecF"/>
</dbReference>
<keyword evidence="6 9" id="KW-0547">Nucleotide-binding</keyword>
<evidence type="ECO:0000259" key="10">
    <source>
        <dbReference type="SMART" id="SM00382"/>
    </source>
</evidence>
<keyword evidence="7 9" id="KW-0067">ATP-binding</keyword>
<dbReference type="InterPro" id="IPR018078">
    <property type="entry name" value="DNA-binding_RecF_CS"/>
</dbReference>
<dbReference type="InterPro" id="IPR042174">
    <property type="entry name" value="RecF_2"/>
</dbReference>
<protein>
    <recommendedName>
        <fullName evidence="3 9">DNA replication and repair protein RecF</fullName>
    </recommendedName>
</protein>
<evidence type="ECO:0000256" key="6">
    <source>
        <dbReference type="ARBA" id="ARBA00022741"/>
    </source>
</evidence>
<proteinExistence type="inferred from homology"/>
<name>A0A447I7B3_9HYPH</name>
<keyword evidence="8 9" id="KW-0238">DNA-binding</keyword>
<dbReference type="PANTHER" id="PTHR32182">
    <property type="entry name" value="DNA REPLICATION AND REPAIR PROTEIN RECF"/>
    <property type="match status" value="1"/>
</dbReference>
<comment type="similarity">
    <text evidence="2 9">Belongs to the RecF family.</text>
</comment>
<dbReference type="InterPro" id="IPR027417">
    <property type="entry name" value="P-loop_NTPase"/>
</dbReference>
<dbReference type="GO" id="GO:0009432">
    <property type="term" value="P:SOS response"/>
    <property type="evidence" value="ECO:0007669"/>
    <property type="project" value="UniProtKB-UniRule"/>
</dbReference>
<dbReference type="HAMAP" id="MF_00365">
    <property type="entry name" value="RecF"/>
    <property type="match status" value="1"/>
</dbReference>
<comment type="function">
    <text evidence="9">The RecF protein is involved in DNA metabolism; it is required for DNA replication and normal SOS inducibility. RecF binds preferentially to single-stranded, linear DNA. It also seems to bind ATP.</text>
</comment>
<keyword evidence="9" id="KW-0234">DNA repair</keyword>
<dbReference type="PANTHER" id="PTHR32182:SF0">
    <property type="entry name" value="DNA REPLICATION AND REPAIR PROTEIN RECF"/>
    <property type="match status" value="1"/>
</dbReference>
<dbReference type="SMART" id="SM00382">
    <property type="entry name" value="AAA"/>
    <property type="match status" value="1"/>
</dbReference>
<dbReference type="GO" id="GO:0000731">
    <property type="term" value="P:DNA synthesis involved in DNA repair"/>
    <property type="evidence" value="ECO:0007669"/>
    <property type="project" value="TreeGrafter"/>
</dbReference>
<evidence type="ECO:0000256" key="3">
    <source>
        <dbReference type="ARBA" id="ARBA00020170"/>
    </source>
</evidence>
<dbReference type="SUPFAM" id="SSF52540">
    <property type="entry name" value="P-loop containing nucleoside triphosphate hydrolases"/>
    <property type="match status" value="1"/>
</dbReference>
<dbReference type="Proteomes" id="UP000268844">
    <property type="component" value="Unassembled WGS sequence"/>
</dbReference>
<evidence type="ECO:0000256" key="9">
    <source>
        <dbReference type="HAMAP-Rule" id="MF_00365"/>
    </source>
</evidence>
<keyword evidence="9" id="KW-0742">SOS response</keyword>
<dbReference type="Gene3D" id="1.20.1050.90">
    <property type="entry name" value="RecF/RecN/SMC, N-terminal domain"/>
    <property type="match status" value="1"/>
</dbReference>
<dbReference type="GO" id="GO:0005737">
    <property type="term" value="C:cytoplasm"/>
    <property type="evidence" value="ECO:0007669"/>
    <property type="project" value="UniProtKB-SubCell"/>
</dbReference>
<dbReference type="RefSeq" id="WP_126149014.1">
    <property type="nucleotide sequence ID" value="NZ_JBHTMH010000001.1"/>
</dbReference>
<dbReference type="NCBIfam" id="TIGR00611">
    <property type="entry name" value="recf"/>
    <property type="match status" value="1"/>
</dbReference>
<dbReference type="EMBL" id="UZWD01000007">
    <property type="protein sequence ID" value="VDS03402.1"/>
    <property type="molecule type" value="Genomic_DNA"/>
</dbReference>
<evidence type="ECO:0000313" key="11">
    <source>
        <dbReference type="EMBL" id="VDS03402.1"/>
    </source>
</evidence>
<evidence type="ECO:0000256" key="7">
    <source>
        <dbReference type="ARBA" id="ARBA00022840"/>
    </source>
</evidence>
<dbReference type="GO" id="GO:0005524">
    <property type="term" value="F:ATP binding"/>
    <property type="evidence" value="ECO:0007669"/>
    <property type="project" value="UniProtKB-UniRule"/>
</dbReference>
<organism evidence="11 12">
    <name type="scientific">Devosia equisanguinis</name>
    <dbReference type="NCBI Taxonomy" id="2490941"/>
    <lineage>
        <taxon>Bacteria</taxon>
        <taxon>Pseudomonadati</taxon>
        <taxon>Pseudomonadota</taxon>
        <taxon>Alphaproteobacteria</taxon>
        <taxon>Hyphomicrobiales</taxon>
        <taxon>Devosiaceae</taxon>
        <taxon>Devosia</taxon>
    </lineage>
</organism>
<evidence type="ECO:0000256" key="5">
    <source>
        <dbReference type="ARBA" id="ARBA00022705"/>
    </source>
</evidence>
<feature type="binding site" evidence="9">
    <location>
        <begin position="34"/>
        <end position="41"/>
    </location>
    <ligand>
        <name>ATP</name>
        <dbReference type="ChEBI" id="CHEBI:30616"/>
    </ligand>
</feature>